<keyword evidence="2" id="KW-0472">Membrane</keyword>
<feature type="transmembrane region" description="Helical" evidence="2">
    <location>
        <begin position="252"/>
        <end position="270"/>
    </location>
</feature>
<proteinExistence type="predicted"/>
<name>A0A1X1EYH6_PANCY</name>
<dbReference type="EMBL" id="MLJI01000001">
    <property type="protein sequence ID" value="ORM95068.1"/>
    <property type="molecule type" value="Genomic_DNA"/>
</dbReference>
<keyword evidence="1" id="KW-0175">Coiled coil</keyword>
<dbReference type="Proteomes" id="UP000193749">
    <property type="component" value="Unassembled WGS sequence"/>
</dbReference>
<feature type="coiled-coil region" evidence="1">
    <location>
        <begin position="166"/>
        <end position="193"/>
    </location>
</feature>
<protein>
    <submittedName>
        <fullName evidence="3">Uncharacterized protein</fullName>
    </submittedName>
</protein>
<keyword evidence="2" id="KW-1133">Transmembrane helix</keyword>
<organism evidence="3 4">
    <name type="scientific">Pantoea cypripedii</name>
    <name type="common">Pectobacterium cypripedii</name>
    <name type="synonym">Erwinia cypripedii</name>
    <dbReference type="NCBI Taxonomy" id="55209"/>
    <lineage>
        <taxon>Bacteria</taxon>
        <taxon>Pseudomonadati</taxon>
        <taxon>Pseudomonadota</taxon>
        <taxon>Gammaproteobacteria</taxon>
        <taxon>Enterobacterales</taxon>
        <taxon>Erwiniaceae</taxon>
        <taxon>Pantoea</taxon>
    </lineage>
</organism>
<gene>
    <name evidence="3" type="ORF">HA50_17630</name>
</gene>
<keyword evidence="2" id="KW-0812">Transmembrane</keyword>
<sequence>MDYFTSGAIKGRIGDYLIRLKNDQFIDEIATVKADVLQPIIESFYNAPEIWDSTTHFNIASISETFFNELASKPSNEDEMDMVISSAFRFCIERQLKSSGDLPGEIRRFKEFCIERKESFSKLCQEQIDYALHDMPVAVISSILNSDEMKHFKEIPSLLAEAEKITKEWSEELDIKTKKVDELQSKLEKQKTAFNFVGLYEGFDNLSSIKNSELMWAKLILFGLGLAIVVPIIYEIYSLAAIPTEAFINTNQLIKFVPVASLTIILIYYFRVSLSNFQSIRSQIVQIELRKTLCAFIQSYVEYAKEIKAGDSEILKKFEDVVFTNIMTTEEKVPSTFDGLEQVAGMISALKGGK</sequence>
<reference evidence="3 4" key="1">
    <citation type="journal article" date="2017" name="Antonie Van Leeuwenhoek">
        <title>Phylogenomic resolution of the bacterial genus Pantoea and its relationship with Erwinia and Tatumella.</title>
        <authorList>
            <person name="Palmer M."/>
            <person name="Steenkamp E.T."/>
            <person name="Coetzee M.P."/>
            <person name="Chan W.Y."/>
            <person name="van Zyl E."/>
            <person name="De Maayer P."/>
            <person name="Coutinho T.A."/>
            <person name="Blom J."/>
            <person name="Smits T.H."/>
            <person name="Duffy B."/>
            <person name="Venter S.N."/>
        </authorList>
    </citation>
    <scope>NUCLEOTIDE SEQUENCE [LARGE SCALE GENOMIC DNA]</scope>
    <source>
        <strain evidence="3 4">LMG 2657</strain>
    </source>
</reference>
<evidence type="ECO:0000313" key="4">
    <source>
        <dbReference type="Proteomes" id="UP000193749"/>
    </source>
</evidence>
<keyword evidence="4" id="KW-1185">Reference proteome</keyword>
<comment type="caution">
    <text evidence="3">The sequence shown here is derived from an EMBL/GenBank/DDBJ whole genome shotgun (WGS) entry which is preliminary data.</text>
</comment>
<dbReference type="RefSeq" id="WP_084876890.1">
    <property type="nucleotide sequence ID" value="NZ_JAGGMY010000001.1"/>
</dbReference>
<evidence type="ECO:0000256" key="2">
    <source>
        <dbReference type="SAM" id="Phobius"/>
    </source>
</evidence>
<evidence type="ECO:0000256" key="1">
    <source>
        <dbReference type="SAM" id="Coils"/>
    </source>
</evidence>
<accession>A0A1X1EYH6</accession>
<feature type="transmembrane region" description="Helical" evidence="2">
    <location>
        <begin position="219"/>
        <end position="240"/>
    </location>
</feature>
<dbReference type="STRING" id="55209.HA50_17630"/>
<evidence type="ECO:0000313" key="3">
    <source>
        <dbReference type="EMBL" id="ORM95068.1"/>
    </source>
</evidence>
<dbReference type="OrthoDB" id="8910137at2"/>
<dbReference type="AlphaFoldDB" id="A0A1X1EYH6"/>